<proteinExistence type="predicted"/>
<protein>
    <submittedName>
        <fullName evidence="3">Purine and uridine phosphorylase</fullName>
    </submittedName>
</protein>
<dbReference type="Proteomes" id="UP000305067">
    <property type="component" value="Unassembled WGS sequence"/>
</dbReference>
<name>A0A5C3QJE2_9AGAR</name>
<dbReference type="OrthoDB" id="416752at2759"/>
<dbReference type="PANTHER" id="PTHR43691">
    <property type="entry name" value="URIDINE PHOSPHORYLASE"/>
    <property type="match status" value="1"/>
</dbReference>
<dbReference type="AlphaFoldDB" id="A0A5C3QJE2"/>
<accession>A0A5C3QJE2</accession>
<feature type="domain" description="Nucleoside phosphorylase" evidence="2">
    <location>
        <begin position="31"/>
        <end position="234"/>
    </location>
</feature>
<dbReference type="InterPro" id="IPR000845">
    <property type="entry name" value="Nucleoside_phosphorylase_d"/>
</dbReference>
<feature type="region of interest" description="Disordered" evidence="1">
    <location>
        <begin position="243"/>
        <end position="290"/>
    </location>
</feature>
<dbReference type="CDD" id="cd17769">
    <property type="entry name" value="NP_TgUP-like"/>
    <property type="match status" value="1"/>
</dbReference>
<evidence type="ECO:0000313" key="4">
    <source>
        <dbReference type="Proteomes" id="UP000305067"/>
    </source>
</evidence>
<gene>
    <name evidence="3" type="ORF">BDV98DRAFT_613092</name>
</gene>
<dbReference type="InterPro" id="IPR035994">
    <property type="entry name" value="Nucleoside_phosphorylase_sf"/>
</dbReference>
<organism evidence="3 4">
    <name type="scientific">Pterulicium gracile</name>
    <dbReference type="NCBI Taxonomy" id="1884261"/>
    <lineage>
        <taxon>Eukaryota</taxon>
        <taxon>Fungi</taxon>
        <taxon>Dikarya</taxon>
        <taxon>Basidiomycota</taxon>
        <taxon>Agaricomycotina</taxon>
        <taxon>Agaricomycetes</taxon>
        <taxon>Agaricomycetidae</taxon>
        <taxon>Agaricales</taxon>
        <taxon>Pleurotineae</taxon>
        <taxon>Pterulaceae</taxon>
        <taxon>Pterulicium</taxon>
    </lineage>
</organism>
<dbReference type="Gene3D" id="3.40.50.1580">
    <property type="entry name" value="Nucleoside phosphorylase domain"/>
    <property type="match status" value="1"/>
</dbReference>
<evidence type="ECO:0000313" key="3">
    <source>
        <dbReference type="EMBL" id="TFL00369.1"/>
    </source>
</evidence>
<dbReference type="SUPFAM" id="SSF53167">
    <property type="entry name" value="Purine and uridine phosphorylases"/>
    <property type="match status" value="1"/>
</dbReference>
<evidence type="ECO:0000259" key="2">
    <source>
        <dbReference type="Pfam" id="PF01048"/>
    </source>
</evidence>
<reference evidence="3 4" key="1">
    <citation type="journal article" date="2019" name="Nat. Ecol. Evol.">
        <title>Megaphylogeny resolves global patterns of mushroom evolution.</title>
        <authorList>
            <person name="Varga T."/>
            <person name="Krizsan K."/>
            <person name="Foldi C."/>
            <person name="Dima B."/>
            <person name="Sanchez-Garcia M."/>
            <person name="Sanchez-Ramirez S."/>
            <person name="Szollosi G.J."/>
            <person name="Szarkandi J.G."/>
            <person name="Papp V."/>
            <person name="Albert L."/>
            <person name="Andreopoulos W."/>
            <person name="Angelini C."/>
            <person name="Antonin V."/>
            <person name="Barry K.W."/>
            <person name="Bougher N.L."/>
            <person name="Buchanan P."/>
            <person name="Buyck B."/>
            <person name="Bense V."/>
            <person name="Catcheside P."/>
            <person name="Chovatia M."/>
            <person name="Cooper J."/>
            <person name="Damon W."/>
            <person name="Desjardin D."/>
            <person name="Finy P."/>
            <person name="Geml J."/>
            <person name="Haridas S."/>
            <person name="Hughes K."/>
            <person name="Justo A."/>
            <person name="Karasinski D."/>
            <person name="Kautmanova I."/>
            <person name="Kiss B."/>
            <person name="Kocsube S."/>
            <person name="Kotiranta H."/>
            <person name="LaButti K.M."/>
            <person name="Lechner B.E."/>
            <person name="Liimatainen K."/>
            <person name="Lipzen A."/>
            <person name="Lukacs Z."/>
            <person name="Mihaltcheva S."/>
            <person name="Morgado L.N."/>
            <person name="Niskanen T."/>
            <person name="Noordeloos M.E."/>
            <person name="Ohm R.A."/>
            <person name="Ortiz-Santana B."/>
            <person name="Ovrebo C."/>
            <person name="Racz N."/>
            <person name="Riley R."/>
            <person name="Savchenko A."/>
            <person name="Shiryaev A."/>
            <person name="Soop K."/>
            <person name="Spirin V."/>
            <person name="Szebenyi C."/>
            <person name="Tomsovsky M."/>
            <person name="Tulloss R.E."/>
            <person name="Uehling J."/>
            <person name="Grigoriev I.V."/>
            <person name="Vagvolgyi C."/>
            <person name="Papp T."/>
            <person name="Martin F.M."/>
            <person name="Miettinen O."/>
            <person name="Hibbett D.S."/>
            <person name="Nagy L.G."/>
        </authorList>
    </citation>
    <scope>NUCLEOTIDE SEQUENCE [LARGE SCALE GENOMIC DNA]</scope>
    <source>
        <strain evidence="3 4">CBS 309.79</strain>
    </source>
</reference>
<dbReference type="Pfam" id="PF01048">
    <property type="entry name" value="PNP_UDP_1"/>
    <property type="match status" value="1"/>
</dbReference>
<sequence length="352" mass="38026">MKDKLTDANFPRTVDGRVYHLGIRSGEVANRIITVGSPSRARTISTHLDALPTPFVLSSERGFLTITGRYKGIPVSIVSIGMGHPNMDFFVREVRECVRGDMIVVRIGSCGALADVPVGSVAIPRACVAVMRDFNFEFEEGKEGDSPYLISREAEADGELHEKLKQAIDSVKPTSFTGAIVQGVNASADSFYSSQGRLTSFPDYNEELVERIQREVKDVTTLEMETFHLYHLAKCWTLGRSKSATKQTHIPPVTTSPTEPTTSSPSQGASNASPSGASNISPSGPATPGNTKIRAAAVQMIFAARQSREFISPEEVGALEGWTGKAVLDALGGMEVRTEDLHPEEGSVWALK</sequence>
<evidence type="ECO:0000256" key="1">
    <source>
        <dbReference type="SAM" id="MobiDB-lite"/>
    </source>
</evidence>
<dbReference type="STRING" id="1884261.A0A5C3QJE2"/>
<keyword evidence="4" id="KW-1185">Reference proteome</keyword>
<feature type="compositionally biased region" description="Low complexity" evidence="1">
    <location>
        <begin position="251"/>
        <end position="286"/>
    </location>
</feature>
<dbReference type="GO" id="GO:0006218">
    <property type="term" value="P:uridine catabolic process"/>
    <property type="evidence" value="ECO:0007669"/>
    <property type="project" value="TreeGrafter"/>
</dbReference>
<dbReference type="PANTHER" id="PTHR43691:SF14">
    <property type="entry name" value="URIDINE PHOSPHORYLASE"/>
    <property type="match status" value="1"/>
</dbReference>
<dbReference type="EMBL" id="ML178829">
    <property type="protein sequence ID" value="TFL00369.1"/>
    <property type="molecule type" value="Genomic_DNA"/>
</dbReference>
<dbReference type="GO" id="GO:0005829">
    <property type="term" value="C:cytosol"/>
    <property type="evidence" value="ECO:0007669"/>
    <property type="project" value="TreeGrafter"/>
</dbReference>
<dbReference type="GO" id="GO:0004850">
    <property type="term" value="F:uridine phosphorylase activity"/>
    <property type="evidence" value="ECO:0007669"/>
    <property type="project" value="TreeGrafter"/>
</dbReference>